<dbReference type="RefSeq" id="WP_252821628.1">
    <property type="nucleotide sequence ID" value="NZ_JAMXQS010000009.1"/>
</dbReference>
<sequence>MNQIEAFYDVKNVRFEGMDLFETPGAEVMRRLEEANGQALEDVGVVLFDKIGITTGRLDENVREEYSVTAFARGTWEGKMEDFKPISFIG</sequence>
<gene>
    <name evidence="1" type="ORF">NGM99_18330</name>
</gene>
<accession>A0ABT1CAA0</accession>
<dbReference type="Proteomes" id="UP001205906">
    <property type="component" value="Unassembled WGS sequence"/>
</dbReference>
<protein>
    <recommendedName>
        <fullName evidence="3">Glutamine synthetase</fullName>
    </recommendedName>
</protein>
<reference evidence="1 2" key="1">
    <citation type="submission" date="2022-06" db="EMBL/GenBank/DDBJ databases">
        <title>Mesorhizobium sp. strain RP14 Genome sequencing and assembly.</title>
        <authorList>
            <person name="Kim I."/>
        </authorList>
    </citation>
    <scope>NUCLEOTIDE SEQUENCE [LARGE SCALE GENOMIC DNA]</scope>
    <source>
        <strain evidence="2">RP14(2022)</strain>
    </source>
</reference>
<dbReference type="EMBL" id="JAMXQS010000009">
    <property type="protein sequence ID" value="MCO6051746.1"/>
    <property type="molecule type" value="Genomic_DNA"/>
</dbReference>
<keyword evidence="2" id="KW-1185">Reference proteome</keyword>
<proteinExistence type="predicted"/>
<evidence type="ECO:0008006" key="3">
    <source>
        <dbReference type="Google" id="ProtNLM"/>
    </source>
</evidence>
<organism evidence="1 2">
    <name type="scientific">Mesorhizobium liriopis</name>
    <dbReference type="NCBI Taxonomy" id="2953882"/>
    <lineage>
        <taxon>Bacteria</taxon>
        <taxon>Pseudomonadati</taxon>
        <taxon>Pseudomonadota</taxon>
        <taxon>Alphaproteobacteria</taxon>
        <taxon>Hyphomicrobiales</taxon>
        <taxon>Phyllobacteriaceae</taxon>
        <taxon>Mesorhizobium</taxon>
    </lineage>
</organism>
<evidence type="ECO:0000313" key="2">
    <source>
        <dbReference type="Proteomes" id="UP001205906"/>
    </source>
</evidence>
<comment type="caution">
    <text evidence="1">The sequence shown here is derived from an EMBL/GenBank/DDBJ whole genome shotgun (WGS) entry which is preliminary data.</text>
</comment>
<evidence type="ECO:0000313" key="1">
    <source>
        <dbReference type="EMBL" id="MCO6051746.1"/>
    </source>
</evidence>
<name>A0ABT1CAA0_9HYPH</name>